<dbReference type="EMBL" id="JBHLTC010000014">
    <property type="protein sequence ID" value="MFC0624744.1"/>
    <property type="molecule type" value="Genomic_DNA"/>
</dbReference>
<accession>A0ABV6QJC9</accession>
<reference evidence="1 2" key="1">
    <citation type="submission" date="2024-09" db="EMBL/GenBank/DDBJ databases">
        <authorList>
            <person name="Sun Q."/>
            <person name="Mori K."/>
        </authorList>
    </citation>
    <scope>NUCLEOTIDE SEQUENCE [LARGE SCALE GENOMIC DNA]</scope>
    <source>
        <strain evidence="1 2">CGMCC 1.15906</strain>
    </source>
</reference>
<proteinExistence type="predicted"/>
<keyword evidence="2" id="KW-1185">Reference proteome</keyword>
<evidence type="ECO:0000313" key="1">
    <source>
        <dbReference type="EMBL" id="MFC0624744.1"/>
    </source>
</evidence>
<dbReference type="Proteomes" id="UP001589890">
    <property type="component" value="Unassembled WGS sequence"/>
</dbReference>
<sequence>MSLADVQAERLGVDPAAVPAELEARLVALLATVTGDVPRADSAEAAVAAGGLWALSGFLTDARRVLAGKEIAA</sequence>
<evidence type="ECO:0000313" key="2">
    <source>
        <dbReference type="Proteomes" id="UP001589890"/>
    </source>
</evidence>
<protein>
    <submittedName>
        <fullName evidence="1">Uncharacterized protein</fullName>
    </submittedName>
</protein>
<dbReference type="RefSeq" id="WP_380046433.1">
    <property type="nucleotide sequence ID" value="NZ_JBHLTC010000014.1"/>
</dbReference>
<organism evidence="1 2">
    <name type="scientific">Kribbella deserti</name>
    <dbReference type="NCBI Taxonomy" id="1926257"/>
    <lineage>
        <taxon>Bacteria</taxon>
        <taxon>Bacillati</taxon>
        <taxon>Actinomycetota</taxon>
        <taxon>Actinomycetes</taxon>
        <taxon>Propionibacteriales</taxon>
        <taxon>Kribbellaceae</taxon>
        <taxon>Kribbella</taxon>
    </lineage>
</organism>
<comment type="caution">
    <text evidence="1">The sequence shown here is derived from an EMBL/GenBank/DDBJ whole genome shotgun (WGS) entry which is preliminary data.</text>
</comment>
<gene>
    <name evidence="1" type="ORF">ACFFGN_11775</name>
</gene>
<name>A0ABV6QJC9_9ACTN</name>